<dbReference type="EMBL" id="KV429083">
    <property type="protein sequence ID" value="KZT66851.1"/>
    <property type="molecule type" value="Genomic_DNA"/>
</dbReference>
<organism evidence="1 2">
    <name type="scientific">Daedalea quercina L-15889</name>
    <dbReference type="NCBI Taxonomy" id="1314783"/>
    <lineage>
        <taxon>Eukaryota</taxon>
        <taxon>Fungi</taxon>
        <taxon>Dikarya</taxon>
        <taxon>Basidiomycota</taxon>
        <taxon>Agaricomycotina</taxon>
        <taxon>Agaricomycetes</taxon>
        <taxon>Polyporales</taxon>
        <taxon>Fomitopsis</taxon>
    </lineage>
</organism>
<accession>A0A165NDW1</accession>
<name>A0A165NDW1_9APHY</name>
<reference evidence="1 2" key="1">
    <citation type="journal article" date="2016" name="Mol. Biol. Evol.">
        <title>Comparative Genomics of Early-Diverging Mushroom-Forming Fungi Provides Insights into the Origins of Lignocellulose Decay Capabilities.</title>
        <authorList>
            <person name="Nagy L.G."/>
            <person name="Riley R."/>
            <person name="Tritt A."/>
            <person name="Adam C."/>
            <person name="Daum C."/>
            <person name="Floudas D."/>
            <person name="Sun H."/>
            <person name="Yadav J.S."/>
            <person name="Pangilinan J."/>
            <person name="Larsson K.H."/>
            <person name="Matsuura K."/>
            <person name="Barry K."/>
            <person name="Labutti K."/>
            <person name="Kuo R."/>
            <person name="Ohm R.A."/>
            <person name="Bhattacharya S.S."/>
            <person name="Shirouzu T."/>
            <person name="Yoshinaga Y."/>
            <person name="Martin F.M."/>
            <person name="Grigoriev I.V."/>
            <person name="Hibbett D.S."/>
        </authorList>
    </citation>
    <scope>NUCLEOTIDE SEQUENCE [LARGE SCALE GENOMIC DNA]</scope>
    <source>
        <strain evidence="1 2">L-15889</strain>
    </source>
</reference>
<dbReference type="AlphaFoldDB" id="A0A165NDW1"/>
<dbReference type="Proteomes" id="UP000076727">
    <property type="component" value="Unassembled WGS sequence"/>
</dbReference>
<proteinExistence type="predicted"/>
<protein>
    <submittedName>
        <fullName evidence="1">Uncharacterized protein</fullName>
    </submittedName>
</protein>
<gene>
    <name evidence="1" type="ORF">DAEQUDRAFT_674262</name>
</gene>
<dbReference type="STRING" id="1314783.A0A165NDW1"/>
<keyword evidence="2" id="KW-1185">Reference proteome</keyword>
<sequence>MMKTDILFSSPRIRFSRSQQEAILAWGKELGAKDVPSLYALDKFQKEALDTLGNPTVKMTSASGNVWYQNSIGDGLRMVRVNVSEYFVPI</sequence>
<dbReference type="OrthoDB" id="2802106at2759"/>
<evidence type="ECO:0000313" key="2">
    <source>
        <dbReference type="Proteomes" id="UP000076727"/>
    </source>
</evidence>
<evidence type="ECO:0000313" key="1">
    <source>
        <dbReference type="EMBL" id="KZT66851.1"/>
    </source>
</evidence>